<keyword evidence="7 14" id="KW-0165">Cleavage on pair of basic residues</keyword>
<evidence type="ECO:0000256" key="2">
    <source>
        <dbReference type="ARBA" id="ARBA00006735"/>
    </source>
</evidence>
<dbReference type="Pfam" id="PF00100">
    <property type="entry name" value="Zona_pellucida"/>
    <property type="match status" value="1"/>
</dbReference>
<proteinExistence type="inferred from homology"/>
<dbReference type="GO" id="GO:0005886">
    <property type="term" value="C:plasma membrane"/>
    <property type="evidence" value="ECO:0007669"/>
    <property type="project" value="UniProtKB-SubCell"/>
</dbReference>
<dbReference type="InterPro" id="IPR001507">
    <property type="entry name" value="ZP_dom"/>
</dbReference>
<keyword evidence="5 14" id="KW-0964">Secreted</keyword>
<dbReference type="GO" id="GO:0035805">
    <property type="term" value="C:egg coat"/>
    <property type="evidence" value="ECO:0007669"/>
    <property type="project" value="UniProtKB-SubCell"/>
</dbReference>
<evidence type="ECO:0000313" key="18">
    <source>
        <dbReference type="Proteomes" id="UP000264820"/>
    </source>
</evidence>
<dbReference type="SMART" id="SM00241">
    <property type="entry name" value="ZP"/>
    <property type="match status" value="1"/>
</dbReference>
<reference evidence="17" key="2">
    <citation type="submission" date="2025-09" db="UniProtKB">
        <authorList>
            <consortium name="Ensembl"/>
        </authorList>
    </citation>
    <scope>IDENTIFICATION</scope>
</reference>
<dbReference type="InterPro" id="IPR042235">
    <property type="entry name" value="ZP-C_dom"/>
</dbReference>
<name>A0A3Q2Z8X5_HIPCM</name>
<keyword evidence="4 14" id="KW-1003">Cell membrane</keyword>
<sequence length="406" mass="45368">MCLYVQPPQLRPRKVVSGKPTRPNDSGPRVTVPIRQPFPPAHQVKRSFREPLSWRSPDPPAEEEPRFPPHFELKKPPEASDAILVVCEENSVRVEAKRDLLGIGQLVKAADVTLGGCPATGEDTRHQVLIFESELHQCGSRLLMSEDDLVYVFTLQYTPSPLGDTPIVRTRDVTVSIECQYQRKHDVSSGFLSPTWASFNDSQVSEESLYFSFRLMTDDWQVARPSSQFTLGDMMKFEVSVKQFHHTPLRVTVDDCVATVVRNVDTVPRYSFLDHGWCLFDSQLTGSGSRFLPRSRDDRLQFEVEAFKFQEDERGAVRPSGPPPQNFLVVVLQIYITCNLKATAATSLADSLNKACSFNNGWTEASGVHQACSCCDADCGTGSRKQVRGNQSPLATTGLYHDTLSK</sequence>
<reference evidence="17" key="1">
    <citation type="submission" date="2025-08" db="UniProtKB">
        <authorList>
            <consortium name="Ensembl"/>
        </authorList>
    </citation>
    <scope>IDENTIFICATION</scope>
</reference>
<dbReference type="GO" id="GO:0035803">
    <property type="term" value="P:egg coat formation"/>
    <property type="evidence" value="ECO:0007669"/>
    <property type="project" value="UniProtKB-UniRule"/>
</dbReference>
<organism evidence="17 18">
    <name type="scientific">Hippocampus comes</name>
    <name type="common">Tiger tail seahorse</name>
    <dbReference type="NCBI Taxonomy" id="109280"/>
    <lineage>
        <taxon>Eukaryota</taxon>
        <taxon>Metazoa</taxon>
        <taxon>Chordata</taxon>
        <taxon>Craniata</taxon>
        <taxon>Vertebrata</taxon>
        <taxon>Euteleostomi</taxon>
        <taxon>Actinopterygii</taxon>
        <taxon>Neopterygii</taxon>
        <taxon>Teleostei</taxon>
        <taxon>Neoteleostei</taxon>
        <taxon>Acanthomorphata</taxon>
        <taxon>Syngnathiaria</taxon>
        <taxon>Syngnathiformes</taxon>
        <taxon>Syngnathoidei</taxon>
        <taxon>Syngnathidae</taxon>
        <taxon>Hippocampus</taxon>
    </lineage>
</organism>
<dbReference type="Gene3D" id="2.60.40.4100">
    <property type="entry name" value="Zona pellucida, ZP-C domain"/>
    <property type="match status" value="1"/>
</dbReference>
<dbReference type="Ensembl" id="ENSHCOT00000000853.1">
    <property type="protein sequence ID" value="ENSHCOP00000022523.1"/>
    <property type="gene ID" value="ENSHCOG00000010845.1"/>
</dbReference>
<dbReference type="PROSITE" id="PS51034">
    <property type="entry name" value="ZP_2"/>
    <property type="match status" value="1"/>
</dbReference>
<dbReference type="Proteomes" id="UP000264820">
    <property type="component" value="Unplaced"/>
</dbReference>
<dbReference type="GeneTree" id="ENSGT01030000234567"/>
<keyword evidence="11" id="KW-0472">Membrane</keyword>
<evidence type="ECO:0000256" key="1">
    <source>
        <dbReference type="ARBA" id="ARBA00004498"/>
    </source>
</evidence>
<dbReference type="PANTHER" id="PTHR11576:SF2">
    <property type="entry name" value="ZONA PELLUCIDA SPERM-BINDING PROTEIN 3"/>
    <property type="match status" value="1"/>
</dbReference>
<keyword evidence="9 14" id="KW-0732">Signal</keyword>
<dbReference type="Gene3D" id="2.60.40.3210">
    <property type="entry name" value="Zona pellucida, ZP-N domain"/>
    <property type="match status" value="1"/>
</dbReference>
<keyword evidence="13" id="KW-0325">Glycoprotein</keyword>
<dbReference type="OMA" id="VEQKACS"/>
<feature type="domain" description="ZP" evidence="16">
    <location>
        <begin position="86"/>
        <end position="363"/>
    </location>
</feature>
<evidence type="ECO:0000313" key="17">
    <source>
        <dbReference type="Ensembl" id="ENSHCOP00000022523.1"/>
    </source>
</evidence>
<evidence type="ECO:0000256" key="4">
    <source>
        <dbReference type="ARBA" id="ARBA00022475"/>
    </source>
</evidence>
<dbReference type="GO" id="GO:0007339">
    <property type="term" value="P:binding of sperm to zona pellucida"/>
    <property type="evidence" value="ECO:0007669"/>
    <property type="project" value="UniProtKB-UniRule"/>
</dbReference>
<evidence type="ECO:0000256" key="14">
    <source>
        <dbReference type="RuleBase" id="RU367066"/>
    </source>
</evidence>
<evidence type="ECO:0000256" key="13">
    <source>
        <dbReference type="ARBA" id="ARBA00023180"/>
    </source>
</evidence>
<feature type="compositionally biased region" description="Basic and acidic residues" evidence="15">
    <location>
        <begin position="63"/>
        <end position="73"/>
    </location>
</feature>
<dbReference type="GO" id="GO:2000344">
    <property type="term" value="P:positive regulation of acrosome reaction"/>
    <property type="evidence" value="ECO:0007669"/>
    <property type="project" value="UniProtKB-UniRule"/>
</dbReference>
<dbReference type="FunFam" id="2.60.40.4100:FF:000002">
    <property type="entry name" value="Zona pellucida sperm-binding protein 3"/>
    <property type="match status" value="1"/>
</dbReference>
<keyword evidence="8" id="KW-0812">Transmembrane</keyword>
<evidence type="ECO:0000256" key="6">
    <source>
        <dbReference type="ARBA" id="ARBA00022530"/>
    </source>
</evidence>
<dbReference type="PANTHER" id="PTHR11576">
    <property type="entry name" value="ZONA PELLUCIDA SPERM-BINDING PROTEIN 3"/>
    <property type="match status" value="1"/>
</dbReference>
<evidence type="ECO:0000256" key="3">
    <source>
        <dbReference type="ARBA" id="ARBA00017980"/>
    </source>
</evidence>
<evidence type="ECO:0000256" key="9">
    <source>
        <dbReference type="ARBA" id="ARBA00022729"/>
    </source>
</evidence>
<comment type="function">
    <text evidence="14">Component of the zona pellucida, an extracellular matrix surrounding oocytes which mediates sperm binding, induction of the acrosome reaction and prevents post-fertilization polyspermy. The zona pellucida is composed of 3 to 4 glycoproteins, ZP1, ZP2, ZP3, and ZP4. ZP3 is essential for sperm binding and zona matrix formation.</text>
</comment>
<evidence type="ECO:0000256" key="5">
    <source>
        <dbReference type="ARBA" id="ARBA00022525"/>
    </source>
</evidence>
<evidence type="ECO:0000256" key="12">
    <source>
        <dbReference type="ARBA" id="ARBA00023157"/>
    </source>
</evidence>
<accession>A0A3Q2Z8X5</accession>
<evidence type="ECO:0000256" key="7">
    <source>
        <dbReference type="ARBA" id="ARBA00022685"/>
    </source>
</evidence>
<keyword evidence="12 14" id="KW-1015">Disulfide bond</keyword>
<dbReference type="Pfam" id="PF23344">
    <property type="entry name" value="ZP-N"/>
    <property type="match status" value="1"/>
</dbReference>
<comment type="PTM">
    <text evidence="14">Proteolytically cleaved before the transmembrane segment to yield the secreted ectodomain incorporated in the zona pellucida.</text>
</comment>
<evidence type="ECO:0000256" key="15">
    <source>
        <dbReference type="SAM" id="MobiDB-lite"/>
    </source>
</evidence>
<dbReference type="GO" id="GO:0035804">
    <property type="term" value="F:structural constituent of egg coat"/>
    <property type="evidence" value="ECO:0007669"/>
    <property type="project" value="UniProtKB-UniRule"/>
</dbReference>
<comment type="similarity">
    <text evidence="2 14">Belongs to the ZP domain family. ZPC subfamily.</text>
</comment>
<dbReference type="AlphaFoldDB" id="A0A3Q2Z8X5"/>
<keyword evidence="18" id="KW-1185">Reference proteome</keyword>
<comment type="domain">
    <text evidence="14">The ZP domain is involved in the polymerization of the ZP proteins to form the zona pellucida.</text>
</comment>
<keyword evidence="6 14" id="KW-0272">Extracellular matrix</keyword>
<evidence type="ECO:0000256" key="8">
    <source>
        <dbReference type="ARBA" id="ARBA00022692"/>
    </source>
</evidence>
<keyword evidence="10" id="KW-1133">Transmembrane helix</keyword>
<evidence type="ECO:0000256" key="11">
    <source>
        <dbReference type="ARBA" id="ARBA00023136"/>
    </source>
</evidence>
<protein>
    <recommendedName>
        <fullName evidence="3 14">Zona pellucida sperm-binding protein 3</fullName>
    </recommendedName>
</protein>
<dbReference type="InterPro" id="IPR055356">
    <property type="entry name" value="ZP-N"/>
</dbReference>
<dbReference type="InterPro" id="IPR055355">
    <property type="entry name" value="ZP-C"/>
</dbReference>
<evidence type="ECO:0000259" key="16">
    <source>
        <dbReference type="PROSITE" id="PS51034"/>
    </source>
</evidence>
<evidence type="ECO:0000256" key="10">
    <source>
        <dbReference type="ARBA" id="ARBA00022989"/>
    </source>
</evidence>
<dbReference type="GO" id="GO:0032190">
    <property type="term" value="F:acrosin binding"/>
    <property type="evidence" value="ECO:0007669"/>
    <property type="project" value="TreeGrafter"/>
</dbReference>
<comment type="subcellular location">
    <subcellularLocation>
        <location evidence="1">Secreted</location>
        <location evidence="1">Extracellular space</location>
        <location evidence="1">Extracellular matrix</location>
    </subcellularLocation>
    <subcellularLocation>
        <location evidence="14">Zona pellucida</location>
    </subcellularLocation>
    <subcellularLocation>
        <location evidence="14">Cell membrane</location>
        <topology evidence="14">Single-pass type I membrane protein</topology>
    </subcellularLocation>
</comment>
<feature type="region of interest" description="Disordered" evidence="15">
    <location>
        <begin position="1"/>
        <end position="73"/>
    </location>
</feature>
<dbReference type="FunFam" id="2.60.40.3210:FF:000001">
    <property type="entry name" value="Zona pellucida sperm-binding protein 3"/>
    <property type="match status" value="1"/>
</dbReference>